<name>A0A1B0BIQ7_9MUSC</name>
<dbReference type="AlphaFoldDB" id="A0A1B0BIQ7"/>
<evidence type="ECO:0000313" key="1">
    <source>
        <dbReference type="EnsemblMetazoa" id="GPPI031454-PA"/>
    </source>
</evidence>
<dbReference type="EMBL" id="JXJN01015075">
    <property type="status" value="NOT_ANNOTATED_CDS"/>
    <property type="molecule type" value="Genomic_DNA"/>
</dbReference>
<reference evidence="1" key="2">
    <citation type="submission" date="2020-05" db="UniProtKB">
        <authorList>
            <consortium name="EnsemblMetazoa"/>
        </authorList>
    </citation>
    <scope>IDENTIFICATION</scope>
    <source>
        <strain evidence="1">IAEA</strain>
    </source>
</reference>
<reference evidence="2" key="1">
    <citation type="submission" date="2015-01" db="EMBL/GenBank/DDBJ databases">
        <authorList>
            <person name="Aksoy S."/>
            <person name="Warren W."/>
            <person name="Wilson R.K."/>
        </authorList>
    </citation>
    <scope>NUCLEOTIDE SEQUENCE [LARGE SCALE GENOMIC DNA]</scope>
    <source>
        <strain evidence="2">IAEA</strain>
    </source>
</reference>
<accession>A0A1B0BIQ7</accession>
<dbReference type="Proteomes" id="UP000092460">
    <property type="component" value="Unassembled WGS sequence"/>
</dbReference>
<keyword evidence="2" id="KW-1185">Reference proteome</keyword>
<dbReference type="VEuPathDB" id="VectorBase:GPPI031454"/>
<evidence type="ECO:0000313" key="2">
    <source>
        <dbReference type="Proteomes" id="UP000092460"/>
    </source>
</evidence>
<dbReference type="EnsemblMetazoa" id="GPPI031454-RA">
    <property type="protein sequence ID" value="GPPI031454-PA"/>
    <property type="gene ID" value="GPPI031454"/>
</dbReference>
<organism evidence="1 2">
    <name type="scientific">Glossina palpalis gambiensis</name>
    <dbReference type="NCBI Taxonomy" id="67801"/>
    <lineage>
        <taxon>Eukaryota</taxon>
        <taxon>Metazoa</taxon>
        <taxon>Ecdysozoa</taxon>
        <taxon>Arthropoda</taxon>
        <taxon>Hexapoda</taxon>
        <taxon>Insecta</taxon>
        <taxon>Pterygota</taxon>
        <taxon>Neoptera</taxon>
        <taxon>Endopterygota</taxon>
        <taxon>Diptera</taxon>
        <taxon>Brachycera</taxon>
        <taxon>Muscomorpha</taxon>
        <taxon>Hippoboscoidea</taxon>
        <taxon>Glossinidae</taxon>
        <taxon>Glossina</taxon>
    </lineage>
</organism>
<protein>
    <submittedName>
        <fullName evidence="1">Uncharacterized protein</fullName>
    </submittedName>
</protein>
<proteinExistence type="predicted"/>
<sequence>MPVGASLVDHCRFHFRINLISVHDRWRACCPFFSRPRPKIGVSFNESNAYMSQMVFNEIDSPKEEEEGEGEEEKQEMAFITLNFISNTFAYISFLQRSILKKEKKTK</sequence>